<dbReference type="EMBL" id="CP165628">
    <property type="protein sequence ID" value="XDU74608.1"/>
    <property type="molecule type" value="Genomic_DNA"/>
</dbReference>
<reference evidence="8" key="1">
    <citation type="submission" date="2024-07" db="EMBL/GenBank/DDBJ databases">
        <authorList>
            <person name="Biller S.J."/>
        </authorList>
    </citation>
    <scope>NUCLEOTIDE SEQUENCE</scope>
    <source>
        <strain evidence="8">WC2420</strain>
    </source>
</reference>
<gene>
    <name evidence="8" type="primary">yddG</name>
    <name evidence="8" type="ORF">AB3G37_11240</name>
</gene>
<feature type="transmembrane region" description="Helical" evidence="6">
    <location>
        <begin position="216"/>
        <end position="237"/>
    </location>
</feature>
<dbReference type="PANTHER" id="PTHR42920:SF24">
    <property type="entry name" value="AROMATIC AMINO ACID EXPORTER YDDG"/>
    <property type="match status" value="1"/>
</dbReference>
<dbReference type="PANTHER" id="PTHR42920">
    <property type="entry name" value="OS03G0707200 PROTEIN-RELATED"/>
    <property type="match status" value="1"/>
</dbReference>
<feature type="transmembrane region" description="Helical" evidence="6">
    <location>
        <begin position="12"/>
        <end position="33"/>
    </location>
</feature>
<feature type="transmembrane region" description="Helical" evidence="6">
    <location>
        <begin position="98"/>
        <end position="118"/>
    </location>
</feature>
<dbReference type="NCBIfam" id="NF008676">
    <property type="entry name" value="PRK11689.1"/>
    <property type="match status" value="1"/>
</dbReference>
<feature type="transmembrane region" description="Helical" evidence="6">
    <location>
        <begin position="187"/>
        <end position="204"/>
    </location>
</feature>
<comment type="subcellular location">
    <subcellularLocation>
        <location evidence="1">Cell membrane</location>
        <topology evidence="1">Multi-pass membrane protein</topology>
    </subcellularLocation>
</comment>
<dbReference type="AlphaFoldDB" id="A0AB39VVF2"/>
<feature type="transmembrane region" description="Helical" evidence="6">
    <location>
        <begin position="275"/>
        <end position="292"/>
    </location>
</feature>
<feature type="transmembrane region" description="Helical" evidence="6">
    <location>
        <begin position="125"/>
        <end position="143"/>
    </location>
</feature>
<feature type="transmembrane region" description="Helical" evidence="6">
    <location>
        <begin position="69"/>
        <end position="92"/>
    </location>
</feature>
<dbReference type="RefSeq" id="WP_369790740.1">
    <property type="nucleotide sequence ID" value="NZ_CP165628.1"/>
</dbReference>
<feature type="transmembrane region" description="Helical" evidence="6">
    <location>
        <begin position="249"/>
        <end position="269"/>
    </location>
</feature>
<dbReference type="SUPFAM" id="SSF103481">
    <property type="entry name" value="Multidrug resistance efflux transporter EmrE"/>
    <property type="match status" value="2"/>
</dbReference>
<feature type="transmembrane region" description="Helical" evidence="6">
    <location>
        <begin position="163"/>
        <end position="180"/>
    </location>
</feature>
<keyword evidence="5 6" id="KW-0472">Membrane</keyword>
<name>A0AB39VVF2_9GAMM</name>
<proteinExistence type="predicted"/>
<sequence>MDRLTFSARQATLIGLLAVIFFSSVAGLIRSVAEGLGPVGGAAMLYSLASVLLFFTVGIPKLGSFPRIYLYFGSLLFVSYEICLSLSLGFALNHSQSIEVGMVNYLWPSMTILMAVIFKQQKANLLLIPGMVLSFVGLCWVLSGNRGLSLVSIAANVQSNPLSYGLAFAGAIIWSLYCILTSKKANGSNGITLFFMLTAATLWIKYATGSAATLHFTPHAAISLVLAAVALGCGYAAWNIGILHGNVTVLATASYFIPIFSSALAAFILSTPLGISFWQGAAMVSLGSLICWRSTRTKVRTVTSVNQQHLD</sequence>
<keyword evidence="3 6" id="KW-0812">Transmembrane</keyword>
<dbReference type="GO" id="GO:0005886">
    <property type="term" value="C:plasma membrane"/>
    <property type="evidence" value="ECO:0007669"/>
    <property type="project" value="UniProtKB-SubCell"/>
</dbReference>
<evidence type="ECO:0000256" key="6">
    <source>
        <dbReference type="SAM" id="Phobius"/>
    </source>
</evidence>
<feature type="domain" description="EamA" evidence="7">
    <location>
        <begin position="164"/>
        <end position="290"/>
    </location>
</feature>
<keyword evidence="4 6" id="KW-1133">Transmembrane helix</keyword>
<dbReference type="InterPro" id="IPR000620">
    <property type="entry name" value="EamA_dom"/>
</dbReference>
<dbReference type="Pfam" id="PF00892">
    <property type="entry name" value="EamA"/>
    <property type="match status" value="1"/>
</dbReference>
<evidence type="ECO:0000256" key="2">
    <source>
        <dbReference type="ARBA" id="ARBA00022475"/>
    </source>
</evidence>
<evidence type="ECO:0000256" key="3">
    <source>
        <dbReference type="ARBA" id="ARBA00022692"/>
    </source>
</evidence>
<dbReference type="InterPro" id="IPR051258">
    <property type="entry name" value="Diverse_Substrate_Transporter"/>
</dbReference>
<feature type="transmembrane region" description="Helical" evidence="6">
    <location>
        <begin position="39"/>
        <end position="57"/>
    </location>
</feature>
<evidence type="ECO:0000256" key="1">
    <source>
        <dbReference type="ARBA" id="ARBA00004651"/>
    </source>
</evidence>
<keyword evidence="2" id="KW-1003">Cell membrane</keyword>
<evidence type="ECO:0000256" key="5">
    <source>
        <dbReference type="ARBA" id="ARBA00023136"/>
    </source>
</evidence>
<evidence type="ECO:0000259" key="7">
    <source>
        <dbReference type="Pfam" id="PF00892"/>
    </source>
</evidence>
<evidence type="ECO:0000256" key="4">
    <source>
        <dbReference type="ARBA" id="ARBA00022989"/>
    </source>
</evidence>
<accession>A0AB39VVF2</accession>
<organism evidence="8">
    <name type="scientific">Rouxiella sp. WC2420</name>
    <dbReference type="NCBI Taxonomy" id="3234145"/>
    <lineage>
        <taxon>Bacteria</taxon>
        <taxon>Pseudomonadati</taxon>
        <taxon>Pseudomonadota</taxon>
        <taxon>Gammaproteobacteria</taxon>
        <taxon>Enterobacterales</taxon>
        <taxon>Yersiniaceae</taxon>
        <taxon>Rouxiella</taxon>
    </lineage>
</organism>
<evidence type="ECO:0000313" key="8">
    <source>
        <dbReference type="EMBL" id="XDU74608.1"/>
    </source>
</evidence>
<dbReference type="InterPro" id="IPR037185">
    <property type="entry name" value="EmrE-like"/>
</dbReference>
<protein>
    <submittedName>
        <fullName evidence="8">Aromatic amino acid DMT transporter YddG</fullName>
    </submittedName>
</protein>